<dbReference type="AlphaFoldDB" id="A0AAN6YVG1"/>
<feature type="compositionally biased region" description="Low complexity" evidence="1">
    <location>
        <begin position="258"/>
        <end position="275"/>
    </location>
</feature>
<feature type="compositionally biased region" description="Polar residues" evidence="1">
    <location>
        <begin position="181"/>
        <end position="195"/>
    </location>
</feature>
<accession>A0AAN6YVG1</accession>
<evidence type="ECO:0000256" key="1">
    <source>
        <dbReference type="SAM" id="MobiDB-lite"/>
    </source>
</evidence>
<feature type="region of interest" description="Disordered" evidence="1">
    <location>
        <begin position="398"/>
        <end position="451"/>
    </location>
</feature>
<dbReference type="EMBL" id="MU853334">
    <property type="protein sequence ID" value="KAK4115521.1"/>
    <property type="molecule type" value="Genomic_DNA"/>
</dbReference>
<keyword evidence="3" id="KW-1185">Reference proteome</keyword>
<dbReference type="Proteomes" id="UP001302812">
    <property type="component" value="Unassembled WGS sequence"/>
</dbReference>
<sequence length="451" mass="50334">MSTGPSVASQRDKSRRQRLRELPAEFLRERPVSCRHCLWDKLKWLTLPSQREIDERNGGMILCQFERNGTTTHCVFCSIRGRKCEPVAQSVEARVQEFDRLYKAAFGKDENNPLAQKLSALACTFRPLDEDGNLVERDLIPEVRPNVHAMRRGGGTRLVCEADPGGSRQQAEPKKRKLSASADTPSFTKSATPVTPSEKPAARHPLPTNRHQPQTQASHLDAFDLRPGPERGSAAYRAPRFAPTETDSRPKRTIPGPSSSSSNGNASGSATSSSNLRGLNDEVEHLHRRVSLLEDRCHRLGGRVTELEGALAESEKRHAEELGALRAEVKNLAQAWGSNGSRNVERGVDSLGQEYASRRDKAVNGPLSSTPPAAPIHPAFLWEQQGWKRDREEGRFVVQSLGRHEHDENEDEEMEEEEEEEEEEKEEEEDDDDQEQEKGTSNGERSGSDSD</sequence>
<evidence type="ECO:0000313" key="2">
    <source>
        <dbReference type="EMBL" id="KAK4115521.1"/>
    </source>
</evidence>
<comment type="caution">
    <text evidence="2">The sequence shown here is derived from an EMBL/GenBank/DDBJ whole genome shotgun (WGS) entry which is preliminary data.</text>
</comment>
<reference evidence="2" key="2">
    <citation type="submission" date="2023-05" db="EMBL/GenBank/DDBJ databases">
        <authorList>
            <consortium name="Lawrence Berkeley National Laboratory"/>
            <person name="Steindorff A."/>
            <person name="Hensen N."/>
            <person name="Bonometti L."/>
            <person name="Westerberg I."/>
            <person name="Brannstrom I.O."/>
            <person name="Guillou S."/>
            <person name="Cros-Aarteil S."/>
            <person name="Calhoun S."/>
            <person name="Haridas S."/>
            <person name="Kuo A."/>
            <person name="Mondo S."/>
            <person name="Pangilinan J."/>
            <person name="Riley R."/>
            <person name="Labutti K."/>
            <person name="Andreopoulos B."/>
            <person name="Lipzen A."/>
            <person name="Chen C."/>
            <person name="Yanf M."/>
            <person name="Daum C."/>
            <person name="Ng V."/>
            <person name="Clum A."/>
            <person name="Ohm R."/>
            <person name="Martin F."/>
            <person name="Silar P."/>
            <person name="Natvig D."/>
            <person name="Lalanne C."/>
            <person name="Gautier V."/>
            <person name="Ament-Velasquez S.L."/>
            <person name="Kruys A."/>
            <person name="Hutchinson M.I."/>
            <person name="Powell A.J."/>
            <person name="Barry K."/>
            <person name="Miller A.N."/>
            <person name="Grigoriev I.V."/>
            <person name="Debuchy R."/>
            <person name="Gladieux P."/>
            <person name="Thoren M.H."/>
            <person name="Johannesson H."/>
        </authorList>
    </citation>
    <scope>NUCLEOTIDE SEQUENCE</scope>
    <source>
        <strain evidence="2">CBS 508.74</strain>
    </source>
</reference>
<feature type="compositionally biased region" description="Polar residues" evidence="1">
    <location>
        <begin position="209"/>
        <end position="218"/>
    </location>
</feature>
<protein>
    <submittedName>
        <fullName evidence="2">Uncharacterized protein</fullName>
    </submittedName>
</protein>
<proteinExistence type="predicted"/>
<gene>
    <name evidence="2" type="ORF">N656DRAFT_775408</name>
</gene>
<feature type="compositionally biased region" description="Acidic residues" evidence="1">
    <location>
        <begin position="408"/>
        <end position="435"/>
    </location>
</feature>
<feature type="region of interest" description="Disordered" evidence="1">
    <location>
        <begin position="155"/>
        <end position="277"/>
    </location>
</feature>
<name>A0AAN6YVG1_9PEZI</name>
<reference evidence="2" key="1">
    <citation type="journal article" date="2023" name="Mol. Phylogenet. Evol.">
        <title>Genome-scale phylogeny and comparative genomics of the fungal order Sordariales.</title>
        <authorList>
            <person name="Hensen N."/>
            <person name="Bonometti L."/>
            <person name="Westerberg I."/>
            <person name="Brannstrom I.O."/>
            <person name="Guillou S."/>
            <person name="Cros-Aarteil S."/>
            <person name="Calhoun S."/>
            <person name="Haridas S."/>
            <person name="Kuo A."/>
            <person name="Mondo S."/>
            <person name="Pangilinan J."/>
            <person name="Riley R."/>
            <person name="LaButti K."/>
            <person name="Andreopoulos B."/>
            <person name="Lipzen A."/>
            <person name="Chen C."/>
            <person name="Yan M."/>
            <person name="Daum C."/>
            <person name="Ng V."/>
            <person name="Clum A."/>
            <person name="Steindorff A."/>
            <person name="Ohm R.A."/>
            <person name="Martin F."/>
            <person name="Silar P."/>
            <person name="Natvig D.O."/>
            <person name="Lalanne C."/>
            <person name="Gautier V."/>
            <person name="Ament-Velasquez S.L."/>
            <person name="Kruys A."/>
            <person name="Hutchinson M.I."/>
            <person name="Powell A.J."/>
            <person name="Barry K."/>
            <person name="Miller A.N."/>
            <person name="Grigoriev I.V."/>
            <person name="Debuchy R."/>
            <person name="Gladieux P."/>
            <person name="Hiltunen Thoren M."/>
            <person name="Johannesson H."/>
        </authorList>
    </citation>
    <scope>NUCLEOTIDE SEQUENCE</scope>
    <source>
        <strain evidence="2">CBS 508.74</strain>
    </source>
</reference>
<dbReference type="RefSeq" id="XP_064673091.1">
    <property type="nucleotide sequence ID" value="XM_064814436.1"/>
</dbReference>
<dbReference type="GeneID" id="89938561"/>
<evidence type="ECO:0000313" key="3">
    <source>
        <dbReference type="Proteomes" id="UP001302812"/>
    </source>
</evidence>
<organism evidence="2 3">
    <name type="scientific">Canariomyces notabilis</name>
    <dbReference type="NCBI Taxonomy" id="2074819"/>
    <lineage>
        <taxon>Eukaryota</taxon>
        <taxon>Fungi</taxon>
        <taxon>Dikarya</taxon>
        <taxon>Ascomycota</taxon>
        <taxon>Pezizomycotina</taxon>
        <taxon>Sordariomycetes</taxon>
        <taxon>Sordariomycetidae</taxon>
        <taxon>Sordariales</taxon>
        <taxon>Chaetomiaceae</taxon>
        <taxon>Canariomyces</taxon>
    </lineage>
</organism>